<dbReference type="AlphaFoldDB" id="A0A841KY38"/>
<dbReference type="Gene3D" id="3.40.50.150">
    <property type="entry name" value="Vaccinia Virus protein VP39"/>
    <property type="match status" value="1"/>
</dbReference>
<dbReference type="GO" id="GO:0032259">
    <property type="term" value="P:methylation"/>
    <property type="evidence" value="ECO:0007669"/>
    <property type="project" value="UniProtKB-KW"/>
</dbReference>
<comment type="caution">
    <text evidence="3">The sequence shown here is derived from an EMBL/GenBank/DDBJ whole genome shotgun (WGS) entry which is preliminary data.</text>
</comment>
<dbReference type="CDD" id="cd02440">
    <property type="entry name" value="AdoMet_MTases"/>
    <property type="match status" value="1"/>
</dbReference>
<keyword evidence="3" id="KW-0489">Methyltransferase</keyword>
<dbReference type="SUPFAM" id="SSF53335">
    <property type="entry name" value="S-adenosyl-L-methionine-dependent methyltransferases"/>
    <property type="match status" value="1"/>
</dbReference>
<evidence type="ECO:0000313" key="4">
    <source>
        <dbReference type="Proteomes" id="UP000579281"/>
    </source>
</evidence>
<evidence type="ECO:0000313" key="3">
    <source>
        <dbReference type="EMBL" id="MBB6218267.1"/>
    </source>
</evidence>
<dbReference type="InterPro" id="IPR041698">
    <property type="entry name" value="Methyltransf_25"/>
</dbReference>
<keyword evidence="1" id="KW-0808">Transferase</keyword>
<protein>
    <submittedName>
        <fullName evidence="3">Ubiquinone/menaquinone biosynthesis C-methylase UbiE</fullName>
    </submittedName>
</protein>
<name>A0A841KY38_9FIRM</name>
<keyword evidence="4" id="KW-1185">Reference proteome</keyword>
<evidence type="ECO:0000259" key="2">
    <source>
        <dbReference type="Pfam" id="PF13649"/>
    </source>
</evidence>
<feature type="domain" description="Methyltransferase" evidence="2">
    <location>
        <begin position="41"/>
        <end position="136"/>
    </location>
</feature>
<gene>
    <name evidence="3" type="ORF">HNQ80_004426</name>
</gene>
<keyword evidence="3" id="KW-0830">Ubiquinone</keyword>
<dbReference type="Gene3D" id="2.20.25.110">
    <property type="entry name" value="S-adenosyl-L-methionine-dependent methyltransferases"/>
    <property type="match status" value="1"/>
</dbReference>
<dbReference type="RefSeq" id="WP_184312758.1">
    <property type="nucleotide sequence ID" value="NZ_JACHEN010000035.1"/>
</dbReference>
<dbReference type="Proteomes" id="UP000579281">
    <property type="component" value="Unassembled WGS sequence"/>
</dbReference>
<accession>A0A841KY38</accession>
<dbReference type="PANTHER" id="PTHR43861">
    <property type="entry name" value="TRANS-ACONITATE 2-METHYLTRANSFERASE-RELATED"/>
    <property type="match status" value="1"/>
</dbReference>
<dbReference type="InterPro" id="IPR029063">
    <property type="entry name" value="SAM-dependent_MTases_sf"/>
</dbReference>
<dbReference type="EMBL" id="JACHEN010000035">
    <property type="protein sequence ID" value="MBB6218267.1"/>
    <property type="molecule type" value="Genomic_DNA"/>
</dbReference>
<dbReference type="GO" id="GO:0008168">
    <property type="term" value="F:methyltransferase activity"/>
    <property type="evidence" value="ECO:0007669"/>
    <property type="project" value="UniProtKB-KW"/>
</dbReference>
<sequence>MSAYSSFAYVYDILMRDVNYEGWIDYIEQIFNRYGLKPRNIVELACGTGNIANRLAKRDYNVIGTDLSEDMLMVAQEKAADLEVPVIYLHQDMKEMMLPNELDCILCVCDGMNYILKESDLKQIFQSVYEHLKDGGLFIFDISSHYKLSHILGRNTFAENHKGVSYIWENYYDEKRGVCDFDLTLFVQEEKLYRKHTESHSQRAYREEEITSMLDKIPFKKMDFFDAFTFQKPNLESERIYFICQK</sequence>
<reference evidence="3 4" key="1">
    <citation type="submission" date="2020-08" db="EMBL/GenBank/DDBJ databases">
        <title>Genomic Encyclopedia of Type Strains, Phase IV (KMG-IV): sequencing the most valuable type-strain genomes for metagenomic binning, comparative biology and taxonomic classification.</title>
        <authorList>
            <person name="Goeker M."/>
        </authorList>
    </citation>
    <scope>NUCLEOTIDE SEQUENCE [LARGE SCALE GENOMIC DNA]</scope>
    <source>
        <strain evidence="3 4">DSM 103526</strain>
    </source>
</reference>
<dbReference type="Pfam" id="PF13649">
    <property type="entry name" value="Methyltransf_25"/>
    <property type="match status" value="1"/>
</dbReference>
<proteinExistence type="predicted"/>
<evidence type="ECO:0000256" key="1">
    <source>
        <dbReference type="ARBA" id="ARBA00022679"/>
    </source>
</evidence>
<organism evidence="3 4">
    <name type="scientific">Anaerosolibacter carboniphilus</name>
    <dbReference type="NCBI Taxonomy" id="1417629"/>
    <lineage>
        <taxon>Bacteria</taxon>
        <taxon>Bacillati</taxon>
        <taxon>Bacillota</taxon>
        <taxon>Clostridia</taxon>
        <taxon>Peptostreptococcales</taxon>
        <taxon>Thermotaleaceae</taxon>
        <taxon>Anaerosolibacter</taxon>
    </lineage>
</organism>